<dbReference type="EMBL" id="MHQL01000028">
    <property type="protein sequence ID" value="OHA02712.1"/>
    <property type="molecule type" value="Genomic_DNA"/>
</dbReference>
<dbReference type="PROSITE" id="PS52050">
    <property type="entry name" value="WYL"/>
    <property type="match status" value="1"/>
</dbReference>
<evidence type="ECO:0000313" key="3">
    <source>
        <dbReference type="EMBL" id="OHA02712.1"/>
    </source>
</evidence>
<dbReference type="InterPro" id="IPR038720">
    <property type="entry name" value="YprB_RNase_H-like_dom"/>
</dbReference>
<dbReference type="Gene3D" id="3.30.420.10">
    <property type="entry name" value="Ribonuclease H-like superfamily/Ribonuclease H"/>
    <property type="match status" value="1"/>
</dbReference>
<dbReference type="Proteomes" id="UP000177811">
    <property type="component" value="Unassembled WGS sequence"/>
</dbReference>
<dbReference type="InterPro" id="IPR012337">
    <property type="entry name" value="RNaseH-like_sf"/>
</dbReference>
<dbReference type="InterPro" id="IPR036397">
    <property type="entry name" value="RNaseH_sf"/>
</dbReference>
<accession>A0A1G2KVR2</accession>
<reference evidence="3 4" key="1">
    <citation type="journal article" date="2016" name="Nat. Commun.">
        <title>Thousands of microbial genomes shed light on interconnected biogeochemical processes in an aquifer system.</title>
        <authorList>
            <person name="Anantharaman K."/>
            <person name="Brown C.T."/>
            <person name="Hug L.A."/>
            <person name="Sharon I."/>
            <person name="Castelle C.J."/>
            <person name="Probst A.J."/>
            <person name="Thomas B.C."/>
            <person name="Singh A."/>
            <person name="Wilkins M.J."/>
            <person name="Karaoz U."/>
            <person name="Brodie E.L."/>
            <person name="Williams K.H."/>
            <person name="Hubbard S.S."/>
            <person name="Banfield J.F."/>
        </authorList>
    </citation>
    <scope>NUCLEOTIDE SEQUENCE [LARGE SCALE GENOMIC DNA]</scope>
</reference>
<dbReference type="SUPFAM" id="SSF53098">
    <property type="entry name" value="Ribonuclease H-like"/>
    <property type="match status" value="1"/>
</dbReference>
<dbReference type="GO" id="GO:0003676">
    <property type="term" value="F:nucleic acid binding"/>
    <property type="evidence" value="ECO:0007669"/>
    <property type="project" value="InterPro"/>
</dbReference>
<name>A0A1G2KVR2_9BACT</name>
<feature type="domain" description="YprB ribonuclease H-like" evidence="2">
    <location>
        <begin position="41"/>
        <end position="173"/>
    </location>
</feature>
<evidence type="ECO:0000313" key="4">
    <source>
        <dbReference type="Proteomes" id="UP000177811"/>
    </source>
</evidence>
<comment type="caution">
    <text evidence="3">The sequence shown here is derived from an EMBL/GenBank/DDBJ whole genome shotgun (WGS) entry which is preliminary data.</text>
</comment>
<dbReference type="Pfam" id="PF13280">
    <property type="entry name" value="WYL"/>
    <property type="match status" value="1"/>
</dbReference>
<evidence type="ECO:0000259" key="1">
    <source>
        <dbReference type="Pfam" id="PF13280"/>
    </source>
</evidence>
<sequence length="290" mass="33221">MCFFESECYHEEIIDESFCAMNTLVIDLETKKSFDEVGGRNNLTALGVSVAGVFSYATKEFHAYEEYELSELEDALKTADLVIGFNIKNFDWPVLQPYLKTVRTTLVPTLDIFEDVTQRLGHRISLNSLASATLGAKKSSDGLQALRWYKEGKIKEIKEYCLKDVEITRDIYEYGKKHGHLYFDSLYDSQRKAVAVSWQKSQPASIMSVLQEAFKKRQRLAIEYVSRTASANEEFKKMRKIDIYALSGLEVSAYCHLRQGLRSFKLESIVACHPLDEYYTAPQDLQSSLF</sequence>
<protein>
    <submittedName>
        <fullName evidence="3">Uncharacterized protein</fullName>
    </submittedName>
</protein>
<dbReference type="AlphaFoldDB" id="A0A1G2KVR2"/>
<dbReference type="InterPro" id="IPR026881">
    <property type="entry name" value="WYL_dom"/>
</dbReference>
<proteinExistence type="predicted"/>
<dbReference type="Pfam" id="PF13482">
    <property type="entry name" value="RNase_H_2"/>
    <property type="match status" value="1"/>
</dbReference>
<evidence type="ECO:0000259" key="2">
    <source>
        <dbReference type="Pfam" id="PF13482"/>
    </source>
</evidence>
<feature type="domain" description="WYL" evidence="1">
    <location>
        <begin position="206"/>
        <end position="271"/>
    </location>
</feature>
<gene>
    <name evidence="3" type="ORF">A3C16_00290</name>
</gene>
<organism evidence="3 4">
    <name type="scientific">Candidatus Sungbacteria bacterium RIFCSPHIGHO2_02_FULL_51_29</name>
    <dbReference type="NCBI Taxonomy" id="1802273"/>
    <lineage>
        <taxon>Bacteria</taxon>
        <taxon>Candidatus Sungiibacteriota</taxon>
    </lineage>
</organism>